<dbReference type="GO" id="GO:0015627">
    <property type="term" value="C:type II protein secretion system complex"/>
    <property type="evidence" value="ECO:0007669"/>
    <property type="project" value="TreeGrafter"/>
</dbReference>
<evidence type="ECO:0000256" key="1">
    <source>
        <dbReference type="SAM" id="Phobius"/>
    </source>
</evidence>
<evidence type="ECO:0000313" key="4">
    <source>
        <dbReference type="Proteomes" id="UP000184447"/>
    </source>
</evidence>
<organism evidence="3 4">
    <name type="scientific">Clostridium grantii DSM 8605</name>
    <dbReference type="NCBI Taxonomy" id="1121316"/>
    <lineage>
        <taxon>Bacteria</taxon>
        <taxon>Bacillati</taxon>
        <taxon>Bacillota</taxon>
        <taxon>Clostridia</taxon>
        <taxon>Eubacteriales</taxon>
        <taxon>Clostridiaceae</taxon>
        <taxon>Clostridium</taxon>
    </lineage>
</organism>
<dbReference type="GO" id="GO:0006281">
    <property type="term" value="P:DNA repair"/>
    <property type="evidence" value="ECO:0007669"/>
    <property type="project" value="InterPro"/>
</dbReference>
<feature type="domain" description="Helix-hairpin-helix DNA-binding motif class 1" evidence="2">
    <location>
        <begin position="216"/>
        <end position="235"/>
    </location>
</feature>
<dbReference type="PANTHER" id="PTHR21180">
    <property type="entry name" value="ENDONUCLEASE/EXONUCLEASE/PHOSPHATASE FAMILY DOMAIN-CONTAINING PROTEIN 1"/>
    <property type="match status" value="1"/>
</dbReference>
<dbReference type="GO" id="GO:0003677">
    <property type="term" value="F:DNA binding"/>
    <property type="evidence" value="ECO:0007669"/>
    <property type="project" value="InterPro"/>
</dbReference>
<dbReference type="Proteomes" id="UP000184447">
    <property type="component" value="Unassembled WGS sequence"/>
</dbReference>
<feature type="transmembrane region" description="Helical" evidence="1">
    <location>
        <begin position="6"/>
        <end position="26"/>
    </location>
</feature>
<dbReference type="RefSeq" id="WP_073339743.1">
    <property type="nucleotide sequence ID" value="NZ_FQXM01000023.1"/>
</dbReference>
<dbReference type="AlphaFoldDB" id="A0A1M5X573"/>
<protein>
    <submittedName>
        <fullName evidence="3">Competence protein ComEA</fullName>
    </submittedName>
</protein>
<dbReference type="Gene3D" id="1.10.150.280">
    <property type="entry name" value="AF1531-like domain"/>
    <property type="match status" value="1"/>
</dbReference>
<dbReference type="EMBL" id="FQXM01000023">
    <property type="protein sequence ID" value="SHH94782.1"/>
    <property type="molecule type" value="Genomic_DNA"/>
</dbReference>
<reference evidence="3 4" key="1">
    <citation type="submission" date="2016-11" db="EMBL/GenBank/DDBJ databases">
        <authorList>
            <person name="Jaros S."/>
            <person name="Januszkiewicz K."/>
            <person name="Wedrychowicz H."/>
        </authorList>
    </citation>
    <scope>NUCLEOTIDE SEQUENCE [LARGE SCALE GENOMIC DNA]</scope>
    <source>
        <strain evidence="3 4">DSM 8605</strain>
    </source>
</reference>
<feature type="domain" description="Helix-hairpin-helix DNA-binding motif class 1" evidence="2">
    <location>
        <begin position="186"/>
        <end position="205"/>
    </location>
</feature>
<sequence length="239" mass="26692">MDKNKTIGSIVIGIIFTIFLVVGYFITNSEAPSYKKENINNEDIFQEEQTENIQINDTINEEIIVDNSNKINNEENFNQIVVEIKGCVNNPNVYTIKEGSRLYDLVQMAGGFQPSAYTKNLHLAEKLYDEETIIVYSSEEAKSMGDDLVSIFTNSTSVNENNVQITGGSTKTSESNLININTADKTSLITLKGIGEVTADKIIEYRQQNGLFKSIEDIKNVSGIGDKTFLEFKDDICVK</sequence>
<dbReference type="PANTHER" id="PTHR21180:SF32">
    <property type="entry name" value="ENDONUCLEASE_EXONUCLEASE_PHOSPHATASE FAMILY DOMAIN-CONTAINING PROTEIN 1"/>
    <property type="match status" value="1"/>
</dbReference>
<keyword evidence="1" id="KW-1133">Transmembrane helix</keyword>
<evidence type="ECO:0000259" key="2">
    <source>
        <dbReference type="SMART" id="SM00278"/>
    </source>
</evidence>
<accession>A0A1M5X573</accession>
<dbReference type="GO" id="GO:0015628">
    <property type="term" value="P:protein secretion by the type II secretion system"/>
    <property type="evidence" value="ECO:0007669"/>
    <property type="project" value="TreeGrafter"/>
</dbReference>
<dbReference type="Pfam" id="PF12836">
    <property type="entry name" value="HHH_3"/>
    <property type="match status" value="1"/>
</dbReference>
<dbReference type="InterPro" id="IPR004509">
    <property type="entry name" value="Competence_ComEA_HhH"/>
</dbReference>
<dbReference type="InterPro" id="IPR051675">
    <property type="entry name" value="Endo/Exo/Phosphatase_dom_1"/>
</dbReference>
<name>A0A1M5X573_9CLOT</name>
<dbReference type="STRING" id="1121316.SAMN02745207_03354"/>
<keyword evidence="1" id="KW-0472">Membrane</keyword>
<keyword evidence="4" id="KW-1185">Reference proteome</keyword>
<dbReference type="SUPFAM" id="SSF47781">
    <property type="entry name" value="RuvA domain 2-like"/>
    <property type="match status" value="1"/>
</dbReference>
<keyword evidence="1" id="KW-0812">Transmembrane</keyword>
<dbReference type="InterPro" id="IPR003583">
    <property type="entry name" value="Hlx-hairpin-Hlx_DNA-bd_motif"/>
</dbReference>
<dbReference type="NCBIfam" id="TIGR00426">
    <property type="entry name" value="competence protein ComEA helix-hairpin-helix repeat region"/>
    <property type="match status" value="1"/>
</dbReference>
<dbReference type="Pfam" id="PF10531">
    <property type="entry name" value="SLBB"/>
    <property type="match status" value="1"/>
</dbReference>
<proteinExistence type="predicted"/>
<gene>
    <name evidence="3" type="ORF">SAMN02745207_03354</name>
</gene>
<dbReference type="InterPro" id="IPR010994">
    <property type="entry name" value="RuvA_2-like"/>
</dbReference>
<evidence type="ECO:0000313" key="3">
    <source>
        <dbReference type="EMBL" id="SHH94782.1"/>
    </source>
</evidence>
<dbReference type="OrthoDB" id="9790239at2"/>
<dbReference type="InterPro" id="IPR019554">
    <property type="entry name" value="Soluble_ligand-bd"/>
</dbReference>
<dbReference type="SMART" id="SM00278">
    <property type="entry name" value="HhH1"/>
    <property type="match status" value="2"/>
</dbReference>